<dbReference type="InterPro" id="IPR005835">
    <property type="entry name" value="NTP_transferase_dom"/>
</dbReference>
<dbReference type="STRING" id="1217705.F900_03528"/>
<protein>
    <recommendedName>
        <fullName evidence="1">Nucleotidyl transferase domain-containing protein</fullName>
    </recommendedName>
</protein>
<dbReference type="Gene3D" id="3.90.550.10">
    <property type="entry name" value="Spore Coat Polysaccharide Biosynthesis Protein SpsA, Chain A"/>
    <property type="match status" value="1"/>
</dbReference>
<comment type="caution">
    <text evidence="2">The sequence shown here is derived from an EMBL/GenBank/DDBJ whole genome shotgun (WGS) entry which is preliminary data.</text>
</comment>
<dbReference type="InterPro" id="IPR029044">
    <property type="entry name" value="Nucleotide-diphossugar_trans"/>
</dbReference>
<organism evidence="2 3">
    <name type="scientific">Acinetobacter modestus</name>
    <dbReference type="NCBI Taxonomy" id="1776740"/>
    <lineage>
        <taxon>Bacteria</taxon>
        <taxon>Pseudomonadati</taxon>
        <taxon>Pseudomonadota</taxon>
        <taxon>Gammaproteobacteria</taxon>
        <taxon>Moraxellales</taxon>
        <taxon>Moraxellaceae</taxon>
        <taxon>Acinetobacter</taxon>
    </lineage>
</organism>
<sequence length="242" mass="27593">MNILILAAGYTLLQKQDESYPLSLVEFDGIPLIQKLIEQCASIDSDVKFIIALRDTDVRDYYLDNIVRLLSPNAEILKISGNTKGAACTALLAAPYIDNNDELLILNGNELIDIDFSLPLRDFHQRQLDAGVVSFNSLHPRYSYVKIQDELVIEAAEKRPISRHATVGFFWFKKGEIFVKAAKNMIRKEASVNGIFYICPSLNELVLQQYRIGIFTIANELYHPIKNERQLEQLEAFIEKKK</sequence>
<dbReference type="InterPro" id="IPR016873">
    <property type="entry name" value="Caps_polysacc_synth_BcbE_prd"/>
</dbReference>
<dbReference type="Pfam" id="PF00483">
    <property type="entry name" value="NTP_transferase"/>
    <property type="match status" value="1"/>
</dbReference>
<reference evidence="2 3" key="1">
    <citation type="submission" date="2013-02" db="EMBL/GenBank/DDBJ databases">
        <title>The Genome Sequence of Acinetobacter sp. ANC 3862.</title>
        <authorList>
            <consortium name="The Broad Institute Genome Sequencing Platform"/>
            <consortium name="The Broad Institute Genome Sequencing Center for Infectious Disease"/>
            <person name="Cerqueira G."/>
            <person name="Feldgarden M."/>
            <person name="Courvalin P."/>
            <person name="Perichon B."/>
            <person name="Grillot-Courvalin C."/>
            <person name="Clermont D."/>
            <person name="Rocha E."/>
            <person name="Yoon E.-J."/>
            <person name="Nemec A."/>
            <person name="Walker B."/>
            <person name="Young S.K."/>
            <person name="Zeng Q."/>
            <person name="Gargeya S."/>
            <person name="Fitzgerald M."/>
            <person name="Haas B."/>
            <person name="Abouelleil A."/>
            <person name="Alvarado L."/>
            <person name="Arachchi H.M."/>
            <person name="Berlin A.M."/>
            <person name="Chapman S.B."/>
            <person name="Dewar J."/>
            <person name="Goldberg J."/>
            <person name="Griggs A."/>
            <person name="Gujja S."/>
            <person name="Hansen M."/>
            <person name="Howarth C."/>
            <person name="Imamovic A."/>
            <person name="Larimer J."/>
            <person name="McCowan C."/>
            <person name="Murphy C."/>
            <person name="Neiman D."/>
            <person name="Pearson M."/>
            <person name="Priest M."/>
            <person name="Roberts A."/>
            <person name="Saif S."/>
            <person name="Shea T."/>
            <person name="Sisk P."/>
            <person name="Sykes S."/>
            <person name="Wortman J."/>
            <person name="Nusbaum C."/>
            <person name="Birren B."/>
        </authorList>
    </citation>
    <scope>NUCLEOTIDE SEQUENCE [LARGE SCALE GENOMIC DNA]</scope>
    <source>
        <strain evidence="2 3">ANC 3862</strain>
    </source>
</reference>
<evidence type="ECO:0000259" key="1">
    <source>
        <dbReference type="Pfam" id="PF00483"/>
    </source>
</evidence>
<dbReference type="SUPFAM" id="SSF53448">
    <property type="entry name" value="Nucleotide-diphospho-sugar transferases"/>
    <property type="match status" value="1"/>
</dbReference>
<dbReference type="Proteomes" id="UP000013248">
    <property type="component" value="Unassembled WGS sequence"/>
</dbReference>
<proteinExistence type="predicted"/>
<gene>
    <name evidence="2" type="ORF">F900_03528</name>
</gene>
<accession>N9N7T2</accession>
<dbReference type="PIRSF" id="PIRSF028162">
    <property type="entry name" value="BcbE_prd"/>
    <property type="match status" value="1"/>
</dbReference>
<dbReference type="RefSeq" id="WP_005219490.1">
    <property type="nucleotide sequence ID" value="NZ_KB850089.1"/>
</dbReference>
<dbReference type="eggNOG" id="COG1208">
    <property type="taxonomic scope" value="Bacteria"/>
</dbReference>
<dbReference type="EMBL" id="APRP01000034">
    <property type="protein sequence ID" value="ENW98054.1"/>
    <property type="molecule type" value="Genomic_DNA"/>
</dbReference>
<dbReference type="AlphaFoldDB" id="N9N7T2"/>
<evidence type="ECO:0000313" key="3">
    <source>
        <dbReference type="Proteomes" id="UP000013248"/>
    </source>
</evidence>
<dbReference type="CDD" id="cd04183">
    <property type="entry name" value="GT2_BcE_like"/>
    <property type="match status" value="1"/>
</dbReference>
<feature type="domain" description="Nucleotidyl transferase" evidence="1">
    <location>
        <begin position="25"/>
        <end position="190"/>
    </location>
</feature>
<dbReference type="PATRIC" id="fig|1217705.3.peg.3420"/>
<dbReference type="HOGENOM" id="CLU_065567_1_0_6"/>
<name>N9N7T2_9GAMM</name>
<evidence type="ECO:0000313" key="2">
    <source>
        <dbReference type="EMBL" id="ENW98054.1"/>
    </source>
</evidence>